<dbReference type="PANTHER" id="PTHR46771:SF5">
    <property type="entry name" value="DETERIN"/>
    <property type="match status" value="1"/>
</dbReference>
<evidence type="ECO:0000256" key="3">
    <source>
        <dbReference type="SAM" id="MobiDB-lite"/>
    </source>
</evidence>
<evidence type="ECO:0000256" key="2">
    <source>
        <dbReference type="ARBA" id="ARBA00022833"/>
    </source>
</evidence>
<evidence type="ECO:0000313" key="4">
    <source>
        <dbReference type="EMBL" id="ADY48305.1"/>
    </source>
</evidence>
<name>F1LDV1_ASCSU</name>
<protein>
    <submittedName>
        <fullName evidence="4">Baculoviral IAP repeat-containing protein 5.1</fullName>
    </submittedName>
</protein>
<dbReference type="InterPro" id="IPR001370">
    <property type="entry name" value="BIR_rpt"/>
</dbReference>
<dbReference type="GO" id="GO:0046872">
    <property type="term" value="F:metal ion binding"/>
    <property type="evidence" value="ECO:0007669"/>
    <property type="project" value="UniProtKB-KW"/>
</dbReference>
<reference evidence="4" key="1">
    <citation type="journal article" date="2011" name="Genome Res.">
        <title>Deep small RNA sequencing from the nematode Ascaris reveals conservation, functional diversification, and novel developmental profiles.</title>
        <authorList>
            <person name="Wang J."/>
            <person name="Czech B."/>
            <person name="Crunk A."/>
            <person name="Wallace A."/>
            <person name="Mitreva M."/>
            <person name="Hannon G.J."/>
            <person name="Davis R.E."/>
        </authorList>
    </citation>
    <scope>NUCLEOTIDE SEQUENCE</scope>
</reference>
<dbReference type="InterPro" id="IPR051190">
    <property type="entry name" value="Baculoviral_IAP"/>
</dbReference>
<keyword evidence="2" id="KW-0862">Zinc</keyword>
<sequence length="199" mass="23003">MTASNFRNVNIPARDFPEGGDVPITVRSGHSAFTAPRSVSPLLELYHPFLFYEYRLQSFTSRWPHRTCNLSPEKMAKAGFFYNPGKDNDLDNVTCPFCLKELTAWEANDDPLIEHSKRKGCYFISLGKCERDFTVGDFILLLAQRQASLMEKAYINFTESMEMSSERASEYMRKQSNTFNKTDRGKNTATKQRKRIQRK</sequence>
<dbReference type="CDD" id="cd00022">
    <property type="entry name" value="BIR"/>
    <property type="match status" value="1"/>
</dbReference>
<dbReference type="SMART" id="SM00238">
    <property type="entry name" value="BIR"/>
    <property type="match status" value="1"/>
</dbReference>
<dbReference type="Pfam" id="PF00653">
    <property type="entry name" value="BIR"/>
    <property type="match status" value="1"/>
</dbReference>
<keyword evidence="1" id="KW-0479">Metal-binding</keyword>
<feature type="region of interest" description="Disordered" evidence="3">
    <location>
        <begin position="166"/>
        <end position="199"/>
    </location>
</feature>
<accession>F1LDV1</accession>
<proteinExistence type="evidence at transcript level"/>
<dbReference type="AlphaFoldDB" id="F1LDV1"/>
<dbReference type="PANTHER" id="PTHR46771">
    <property type="entry name" value="DETERIN"/>
    <property type="match status" value="1"/>
</dbReference>
<dbReference type="Gene3D" id="1.10.1170.10">
    <property type="entry name" value="Inhibitor Of Apoptosis Protein (2mihbC-IAP-1), Chain A"/>
    <property type="match status" value="1"/>
</dbReference>
<evidence type="ECO:0000256" key="1">
    <source>
        <dbReference type="ARBA" id="ARBA00022723"/>
    </source>
</evidence>
<dbReference type="EMBL" id="JI179589">
    <property type="protein sequence ID" value="ADY48305.1"/>
    <property type="molecule type" value="mRNA"/>
</dbReference>
<dbReference type="PROSITE" id="PS50143">
    <property type="entry name" value="BIR_REPEAT_2"/>
    <property type="match status" value="1"/>
</dbReference>
<dbReference type="SUPFAM" id="SSF57924">
    <property type="entry name" value="Inhibitor of apoptosis (IAP) repeat"/>
    <property type="match status" value="1"/>
</dbReference>
<organism evidence="4">
    <name type="scientific">Ascaris suum</name>
    <name type="common">Pig roundworm</name>
    <name type="synonym">Ascaris lumbricoides</name>
    <dbReference type="NCBI Taxonomy" id="6253"/>
    <lineage>
        <taxon>Eukaryota</taxon>
        <taxon>Metazoa</taxon>
        <taxon>Ecdysozoa</taxon>
        <taxon>Nematoda</taxon>
        <taxon>Chromadorea</taxon>
        <taxon>Rhabditida</taxon>
        <taxon>Spirurina</taxon>
        <taxon>Ascaridomorpha</taxon>
        <taxon>Ascaridoidea</taxon>
        <taxon>Ascarididae</taxon>
        <taxon>Ascaris</taxon>
    </lineage>
</organism>